<dbReference type="PROSITE" id="PS51318">
    <property type="entry name" value="TAT"/>
    <property type="match status" value="1"/>
</dbReference>
<dbReference type="Gene3D" id="3.90.1720.10">
    <property type="entry name" value="endopeptidase domain like (from Nostoc punctiforme)"/>
    <property type="match status" value="1"/>
</dbReference>
<dbReference type="SUPFAM" id="SSF81296">
    <property type="entry name" value="E set domains"/>
    <property type="match status" value="1"/>
</dbReference>
<evidence type="ECO:0000259" key="2">
    <source>
        <dbReference type="Pfam" id="PF01833"/>
    </source>
</evidence>
<dbReference type="PROSITE" id="PS51257">
    <property type="entry name" value="PROKAR_LIPOPROTEIN"/>
    <property type="match status" value="1"/>
</dbReference>
<dbReference type="InterPro" id="IPR013783">
    <property type="entry name" value="Ig-like_fold"/>
</dbReference>
<reference evidence="4 5" key="1">
    <citation type="journal article" date="2014" name="J. Microbiol.">
        <title>Diaminobutyricibacter tongyongensis gen. nov., sp. nov. and Homoserinibacter gongjuensis gen. nov., sp. nov. belong to the family Microbacteriaceae.</title>
        <authorList>
            <person name="Kim S.J."/>
            <person name="Ahn J.H."/>
            <person name="Weon H.Y."/>
            <person name="Hamada M."/>
            <person name="Suzuki K."/>
            <person name="Kwon S.W."/>
        </authorList>
    </citation>
    <scope>NUCLEOTIDE SEQUENCE [LARGE SCALE GENOMIC DNA]</scope>
    <source>
        <strain evidence="4 5">NBRC 108724</strain>
    </source>
</reference>
<gene>
    <name evidence="4" type="ORF">G3T36_07040</name>
</gene>
<dbReference type="InterPro" id="IPR002909">
    <property type="entry name" value="IPT_dom"/>
</dbReference>
<dbReference type="SUPFAM" id="SSF54001">
    <property type="entry name" value="Cysteine proteinases"/>
    <property type="match status" value="1"/>
</dbReference>
<dbReference type="InterPro" id="IPR006311">
    <property type="entry name" value="TAT_signal"/>
</dbReference>
<accession>A0A6L9XWG4</accession>
<dbReference type="Proteomes" id="UP000474967">
    <property type="component" value="Unassembled WGS sequence"/>
</dbReference>
<proteinExistence type="predicted"/>
<dbReference type="Pfam" id="PF01833">
    <property type="entry name" value="TIG"/>
    <property type="match status" value="1"/>
</dbReference>
<keyword evidence="1" id="KW-0732">Signal</keyword>
<dbReference type="GO" id="GO:0005975">
    <property type="term" value="P:carbohydrate metabolic process"/>
    <property type="evidence" value="ECO:0007669"/>
    <property type="project" value="UniProtKB-ARBA"/>
</dbReference>
<feature type="domain" description="Putative amidase" evidence="3">
    <location>
        <begin position="144"/>
        <end position="283"/>
    </location>
</feature>
<evidence type="ECO:0000259" key="3">
    <source>
        <dbReference type="Pfam" id="PF12671"/>
    </source>
</evidence>
<evidence type="ECO:0000313" key="5">
    <source>
        <dbReference type="Proteomes" id="UP000474967"/>
    </source>
</evidence>
<sequence length="300" mass="31488">MRSGLPRSTRSRFLALAGAVAATALLLTGCAGSNAPAAGGNPPAPAAASAPTAITSVSPATGSVSGTNTVTLAGTSLANVKSVTIGGQAATISSTGSDKLAVVVPQAASFQPNKVDIVVLGAGGKPLATLAGGYQYQVITPVDKQLNYAMQHWNNYNTAQYGDLNPVGGDCANFVSQTLIARGWTQNDDWYNRDAAASWSPSWGYVPAMDNYFSSTPSLGLHEYPFDDRDKIKVGDIVMFDWNDNDSLDHVQIVSQVIHQNGKILIKMVGHNTDSDYRDLDTAITVDHPGAVGHFWSFTA</sequence>
<dbReference type="CDD" id="cd00603">
    <property type="entry name" value="IPT_PCSR"/>
    <property type="match status" value="1"/>
</dbReference>
<dbReference type="Gene3D" id="2.60.40.10">
    <property type="entry name" value="Immunoglobulins"/>
    <property type="match status" value="1"/>
</dbReference>
<keyword evidence="5" id="KW-1185">Reference proteome</keyword>
<dbReference type="PANTHER" id="PTHR40032">
    <property type="entry name" value="EXPORTED PROTEIN-RELATED"/>
    <property type="match status" value="1"/>
</dbReference>
<dbReference type="AlphaFoldDB" id="A0A6L9XWG4"/>
<feature type="chain" id="PRO_5027124052" evidence="1">
    <location>
        <begin position="38"/>
        <end position="300"/>
    </location>
</feature>
<dbReference type="PANTHER" id="PTHR40032:SF1">
    <property type="entry name" value="EXPORTED PROTEIN"/>
    <property type="match status" value="1"/>
</dbReference>
<evidence type="ECO:0000313" key="4">
    <source>
        <dbReference type="EMBL" id="NEN05626.1"/>
    </source>
</evidence>
<dbReference type="EMBL" id="JAAGWY010000001">
    <property type="protein sequence ID" value="NEN05626.1"/>
    <property type="molecule type" value="Genomic_DNA"/>
</dbReference>
<organism evidence="4 5">
    <name type="scientific">Leifsonia tongyongensis</name>
    <dbReference type="NCBI Taxonomy" id="1268043"/>
    <lineage>
        <taxon>Bacteria</taxon>
        <taxon>Bacillati</taxon>
        <taxon>Actinomycetota</taxon>
        <taxon>Actinomycetes</taxon>
        <taxon>Micrococcales</taxon>
        <taxon>Microbacteriaceae</taxon>
        <taxon>Leifsonia</taxon>
    </lineage>
</organism>
<dbReference type="InterPro" id="IPR014756">
    <property type="entry name" value="Ig_E-set"/>
</dbReference>
<comment type="caution">
    <text evidence="4">The sequence shown here is derived from an EMBL/GenBank/DDBJ whole genome shotgun (WGS) entry which is preliminary data.</text>
</comment>
<feature type="domain" description="IPT/TIG" evidence="2">
    <location>
        <begin position="54"/>
        <end position="125"/>
    </location>
</feature>
<protein>
    <submittedName>
        <fullName evidence="4">CHAP domain-containing protein</fullName>
    </submittedName>
</protein>
<evidence type="ECO:0000256" key="1">
    <source>
        <dbReference type="SAM" id="SignalP"/>
    </source>
</evidence>
<dbReference type="InterPro" id="IPR024301">
    <property type="entry name" value="Amidase_6"/>
</dbReference>
<dbReference type="InterPro" id="IPR038765">
    <property type="entry name" value="Papain-like_cys_pep_sf"/>
</dbReference>
<feature type="signal peptide" evidence="1">
    <location>
        <begin position="1"/>
        <end position="37"/>
    </location>
</feature>
<dbReference type="Pfam" id="PF12671">
    <property type="entry name" value="Amidase_6"/>
    <property type="match status" value="1"/>
</dbReference>
<dbReference type="RefSeq" id="WP_163288814.1">
    <property type="nucleotide sequence ID" value="NZ_JAAGWY010000001.1"/>
</dbReference>
<name>A0A6L9XWG4_9MICO</name>